<dbReference type="GO" id="GO:0051082">
    <property type="term" value="F:unfolded protein binding"/>
    <property type="evidence" value="ECO:0007669"/>
    <property type="project" value="InterPro"/>
</dbReference>
<dbReference type="InterPro" id="IPR043183">
    <property type="entry name" value="DNJB2/6-like"/>
</dbReference>
<evidence type="ECO:0000256" key="1">
    <source>
        <dbReference type="ARBA" id="ARBA00023186"/>
    </source>
</evidence>
<evidence type="ECO:0000313" key="3">
    <source>
        <dbReference type="Proteomes" id="UP000472275"/>
    </source>
</evidence>
<dbReference type="InterPro" id="IPR036869">
    <property type="entry name" value="J_dom_sf"/>
</dbReference>
<dbReference type="Ensembl" id="ENSACCT00020005709.1">
    <property type="protein sequence ID" value="ENSACCP00020005477.1"/>
    <property type="gene ID" value="ENSACCG00020003763.1"/>
</dbReference>
<dbReference type="PANTHER" id="PTHR45168:SF4">
    <property type="entry name" value="SIMILAR TO DNAJ HOMOLOG SUBFAMILY B MEMBER 6 (HEAT SHOCK PROTEIN J2) (HSJ-2) (MRJ) (MDJ4)"/>
    <property type="match status" value="1"/>
</dbReference>
<dbReference type="GO" id="GO:0030544">
    <property type="term" value="F:Hsp70 protein binding"/>
    <property type="evidence" value="ECO:0007669"/>
    <property type="project" value="InterPro"/>
</dbReference>
<keyword evidence="1" id="KW-0143">Chaperone</keyword>
<dbReference type="Proteomes" id="UP000472275">
    <property type="component" value="Chromosome 12"/>
</dbReference>
<keyword evidence="3" id="KW-1185">Reference proteome</keyword>
<accession>A0A663DZS0</accession>
<dbReference type="CDD" id="cd06257">
    <property type="entry name" value="DnaJ"/>
    <property type="match status" value="1"/>
</dbReference>
<name>A0A663DZS0_AQUCH</name>
<reference evidence="2" key="2">
    <citation type="submission" date="2025-09" db="UniProtKB">
        <authorList>
            <consortium name="Ensembl"/>
        </authorList>
    </citation>
    <scope>IDENTIFICATION</scope>
</reference>
<dbReference type="InterPro" id="IPR001623">
    <property type="entry name" value="DnaJ_domain"/>
</dbReference>
<dbReference type="InParanoid" id="A0A663DZS0"/>
<proteinExistence type="predicted"/>
<evidence type="ECO:0008006" key="4">
    <source>
        <dbReference type="Google" id="ProtNLM"/>
    </source>
</evidence>
<evidence type="ECO:0000313" key="2">
    <source>
        <dbReference type="Ensembl" id="ENSACCP00020005477.1"/>
    </source>
</evidence>
<protein>
    <recommendedName>
        <fullName evidence="4">J domain-containing protein</fullName>
    </recommendedName>
</protein>
<dbReference type="PANTHER" id="PTHR45168">
    <property type="entry name" value="DNAJ HOMOLOG SUBFAMILY B MEMBER 2"/>
    <property type="match status" value="1"/>
</dbReference>
<dbReference type="Gene3D" id="1.10.287.110">
    <property type="entry name" value="DnaJ domain"/>
    <property type="match status" value="1"/>
</dbReference>
<reference evidence="2" key="1">
    <citation type="submission" date="2025-08" db="UniProtKB">
        <authorList>
            <consortium name="Ensembl"/>
        </authorList>
    </citation>
    <scope>IDENTIFICATION</scope>
</reference>
<dbReference type="GeneTree" id="ENSGT01040000241459"/>
<dbReference type="SUPFAM" id="SSF46565">
    <property type="entry name" value="Chaperone J-domain"/>
    <property type="match status" value="1"/>
</dbReference>
<organism evidence="2 3">
    <name type="scientific">Aquila chrysaetos chrysaetos</name>
    <dbReference type="NCBI Taxonomy" id="223781"/>
    <lineage>
        <taxon>Eukaryota</taxon>
        <taxon>Metazoa</taxon>
        <taxon>Chordata</taxon>
        <taxon>Craniata</taxon>
        <taxon>Vertebrata</taxon>
        <taxon>Euteleostomi</taxon>
        <taxon>Archelosauria</taxon>
        <taxon>Archosauria</taxon>
        <taxon>Dinosauria</taxon>
        <taxon>Saurischia</taxon>
        <taxon>Theropoda</taxon>
        <taxon>Coelurosauria</taxon>
        <taxon>Aves</taxon>
        <taxon>Neognathae</taxon>
        <taxon>Neoaves</taxon>
        <taxon>Telluraves</taxon>
        <taxon>Accipitrimorphae</taxon>
        <taxon>Accipitriformes</taxon>
        <taxon>Accipitridae</taxon>
        <taxon>Accipitrinae</taxon>
        <taxon>Aquila</taxon>
    </lineage>
</organism>
<sequence>MVVCWPHCNALPEGKLGFDASLCPLLLSSRAMAWRSMLLHPEKNPENRGATERKFREVTKAFKILPGAKKWNDYDKSTEAGLSGKLKTSGRGKAYNTHKDINHLNSEYIITHFYPDMFRESIFYSVKALVVTNISRIHRKHCGRRREKNRCFLPILGVSPVPGTGFPSFGSSQAGGCSSSIALLNSSRKGNFRSVIAMSKIITGVKFPTERIVTNGKERIETERSVWTNSC</sequence>
<dbReference type="AlphaFoldDB" id="A0A663DZS0"/>